<feature type="chain" id="PRO_5027865768" evidence="1">
    <location>
        <begin position="20"/>
        <end position="80"/>
    </location>
</feature>
<proteinExistence type="predicted"/>
<dbReference type="CDD" id="cd19941">
    <property type="entry name" value="TIL"/>
    <property type="match status" value="1"/>
</dbReference>
<dbReference type="RefSeq" id="XP_028143346.1">
    <property type="nucleotide sequence ID" value="XM_028287545.1"/>
</dbReference>
<gene>
    <name evidence="2" type="primary">LOC114337140</name>
</gene>
<protein>
    <submittedName>
        <fullName evidence="2">Venom peptide BmKAPI-like isoform X2</fullName>
    </submittedName>
</protein>
<accession>A0A6P7G353</accession>
<evidence type="ECO:0000313" key="2">
    <source>
        <dbReference type="RefSeq" id="XP_028143346.1"/>
    </source>
</evidence>
<evidence type="ECO:0000256" key="1">
    <source>
        <dbReference type="SAM" id="SignalP"/>
    </source>
</evidence>
<dbReference type="SUPFAM" id="SSF57567">
    <property type="entry name" value="Serine protease inhibitors"/>
    <property type="match status" value="1"/>
</dbReference>
<dbReference type="Gene3D" id="2.10.25.10">
    <property type="entry name" value="Laminin"/>
    <property type="match status" value="1"/>
</dbReference>
<feature type="signal peptide" evidence="1">
    <location>
        <begin position="1"/>
        <end position="19"/>
    </location>
</feature>
<organism evidence="2">
    <name type="scientific">Diabrotica virgifera virgifera</name>
    <name type="common">western corn rootworm</name>
    <dbReference type="NCBI Taxonomy" id="50390"/>
    <lineage>
        <taxon>Eukaryota</taxon>
        <taxon>Metazoa</taxon>
        <taxon>Ecdysozoa</taxon>
        <taxon>Arthropoda</taxon>
        <taxon>Hexapoda</taxon>
        <taxon>Insecta</taxon>
        <taxon>Pterygota</taxon>
        <taxon>Neoptera</taxon>
        <taxon>Endopterygota</taxon>
        <taxon>Coleoptera</taxon>
        <taxon>Polyphaga</taxon>
        <taxon>Cucujiformia</taxon>
        <taxon>Chrysomeloidea</taxon>
        <taxon>Chrysomelidae</taxon>
        <taxon>Galerucinae</taxon>
        <taxon>Diabroticina</taxon>
        <taxon>Diabroticites</taxon>
        <taxon>Diabrotica</taxon>
    </lineage>
</organism>
<reference evidence="2" key="1">
    <citation type="submission" date="2025-08" db="UniProtKB">
        <authorList>
            <consortium name="RefSeq"/>
        </authorList>
    </citation>
    <scope>IDENTIFICATION</scope>
    <source>
        <tissue evidence="2">Whole insect</tissue>
    </source>
</reference>
<dbReference type="InterPro" id="IPR036084">
    <property type="entry name" value="Ser_inhib-like_sf"/>
</dbReference>
<name>A0A6P7G353_DIAVI</name>
<keyword evidence="1" id="KW-0732">Signal</keyword>
<sequence length="80" mass="8843">MKTIFVICVLAIVVSQIFAEEKCGPNEYVGCLPCCPEEEPTCENKSGQFECTNMCPKICISHCRCSPGYCRDTKGQCVPE</sequence>
<dbReference type="AlphaFoldDB" id="A0A6P7G353"/>